<feature type="compositionally biased region" description="Basic and acidic residues" evidence="7">
    <location>
        <begin position="302"/>
        <end position="315"/>
    </location>
</feature>
<evidence type="ECO:0000256" key="1">
    <source>
        <dbReference type="ARBA" id="ARBA00004651"/>
    </source>
</evidence>
<dbReference type="GO" id="GO:0005886">
    <property type="term" value="C:plasma membrane"/>
    <property type="evidence" value="ECO:0007669"/>
    <property type="project" value="UniProtKB-SubCell"/>
</dbReference>
<dbReference type="AlphaFoldDB" id="A0A5C6VBC8"/>
<keyword evidence="5 8" id="KW-1133">Transmembrane helix</keyword>
<proteinExistence type="inferred from homology"/>
<evidence type="ECO:0000256" key="2">
    <source>
        <dbReference type="ARBA" id="ARBA00005914"/>
    </source>
</evidence>
<gene>
    <name evidence="10" type="ORF">FRZ40_18790</name>
    <name evidence="9" type="ORF">V4C56_38920</name>
</gene>
<keyword evidence="12" id="KW-1185">Reference proteome</keyword>
<dbReference type="PANTHER" id="PTHR10464">
    <property type="entry name" value="UREA TRANSPORTER"/>
    <property type="match status" value="1"/>
</dbReference>
<dbReference type="Proteomes" id="UP001481677">
    <property type="component" value="Unassembled WGS sequence"/>
</dbReference>
<evidence type="ECO:0000256" key="7">
    <source>
        <dbReference type="SAM" id="MobiDB-lite"/>
    </source>
</evidence>
<dbReference type="Proteomes" id="UP000321776">
    <property type="component" value="Unassembled WGS sequence"/>
</dbReference>
<name>A0A5C6VBC8_9BURK</name>
<evidence type="ECO:0000256" key="8">
    <source>
        <dbReference type="SAM" id="Phobius"/>
    </source>
</evidence>
<feature type="transmembrane region" description="Helical" evidence="8">
    <location>
        <begin position="163"/>
        <end position="187"/>
    </location>
</feature>
<feature type="transmembrane region" description="Helical" evidence="8">
    <location>
        <begin position="124"/>
        <end position="143"/>
    </location>
</feature>
<keyword evidence="6 8" id="KW-0472">Membrane</keyword>
<feature type="region of interest" description="Disordered" evidence="7">
    <location>
        <begin position="282"/>
        <end position="315"/>
    </location>
</feature>
<reference evidence="10" key="2">
    <citation type="submission" date="2019-08" db="EMBL/GenBank/DDBJ databases">
        <authorList>
            <person name="Im W.-T."/>
        </authorList>
    </citation>
    <scope>NUCLEOTIDE SEQUENCE</scope>
    <source>
        <strain evidence="10">NF 2-5-3</strain>
    </source>
</reference>
<comment type="subcellular location">
    <subcellularLocation>
        <location evidence="1">Cell membrane</location>
        <topology evidence="1">Multi-pass membrane protein</topology>
    </subcellularLocation>
</comment>
<keyword evidence="3" id="KW-1003">Cell membrane</keyword>
<dbReference type="EMBL" id="VOQS01000003">
    <property type="protein sequence ID" value="TXC82517.1"/>
    <property type="molecule type" value="Genomic_DNA"/>
</dbReference>
<feature type="transmembrane region" description="Helical" evidence="8">
    <location>
        <begin position="224"/>
        <end position="253"/>
    </location>
</feature>
<evidence type="ECO:0000313" key="12">
    <source>
        <dbReference type="Proteomes" id="UP001481677"/>
    </source>
</evidence>
<reference evidence="9 12" key="3">
    <citation type="submission" date="2024-01" db="EMBL/GenBank/DDBJ databases">
        <title>The diversity of rhizobia nodulating Mimosa spp. in eleven states of Brazil covering several biomes is determined by host plant, location, and edaphic factors.</title>
        <authorList>
            <person name="Rouws L."/>
            <person name="Barauna A."/>
            <person name="Beukes C."/>
            <person name="De Faria S.M."/>
            <person name="Gross E."/>
            <person name="Dos Reis Junior F.B."/>
            <person name="Simon M."/>
            <person name="Maluk M."/>
            <person name="Odee D.W."/>
            <person name="Kenicer G."/>
            <person name="Young J.P.W."/>
            <person name="Reis V.M."/>
            <person name="Zilli J."/>
            <person name="James E.K."/>
        </authorList>
    </citation>
    <scope>NUCLEOTIDE SEQUENCE [LARGE SCALE GENOMIC DNA]</scope>
    <source>
        <strain evidence="9 12">JPY530</strain>
    </source>
</reference>
<feature type="transmembrane region" description="Helical" evidence="8">
    <location>
        <begin position="81"/>
        <end position="112"/>
    </location>
</feature>
<evidence type="ECO:0000313" key="11">
    <source>
        <dbReference type="Proteomes" id="UP000321776"/>
    </source>
</evidence>
<dbReference type="InterPro" id="IPR029020">
    <property type="entry name" value="Ammonium/urea_transptr"/>
</dbReference>
<evidence type="ECO:0000256" key="6">
    <source>
        <dbReference type="ARBA" id="ARBA00023136"/>
    </source>
</evidence>
<dbReference type="EMBL" id="JAZHGA010000049">
    <property type="protein sequence ID" value="MEM5345586.1"/>
    <property type="molecule type" value="Genomic_DNA"/>
</dbReference>
<evidence type="ECO:0000313" key="9">
    <source>
        <dbReference type="EMBL" id="MEM5345586.1"/>
    </source>
</evidence>
<dbReference type="PANTHER" id="PTHR10464:SF4">
    <property type="entry name" value="UREA TRANSPORTER"/>
    <property type="match status" value="1"/>
</dbReference>
<organism evidence="10 11">
    <name type="scientific">Paraburkholderia azotifigens</name>
    <dbReference type="NCBI Taxonomy" id="2057004"/>
    <lineage>
        <taxon>Bacteria</taxon>
        <taxon>Pseudomonadati</taxon>
        <taxon>Pseudomonadota</taxon>
        <taxon>Betaproteobacteria</taxon>
        <taxon>Burkholderiales</taxon>
        <taxon>Burkholderiaceae</taxon>
        <taxon>Paraburkholderia</taxon>
    </lineage>
</organism>
<feature type="transmembrane region" description="Helical" evidence="8">
    <location>
        <begin position="194"/>
        <end position="212"/>
    </location>
</feature>
<dbReference type="GO" id="GO:0015204">
    <property type="term" value="F:urea transmembrane transporter activity"/>
    <property type="evidence" value="ECO:0007669"/>
    <property type="project" value="InterPro"/>
</dbReference>
<dbReference type="Pfam" id="PF03253">
    <property type="entry name" value="UT"/>
    <property type="match status" value="1"/>
</dbReference>
<evidence type="ECO:0000256" key="4">
    <source>
        <dbReference type="ARBA" id="ARBA00022692"/>
    </source>
</evidence>
<evidence type="ECO:0000256" key="3">
    <source>
        <dbReference type="ARBA" id="ARBA00022475"/>
    </source>
</evidence>
<protein>
    <submittedName>
        <fullName evidence="10">Urea transporter</fullName>
    </submittedName>
</protein>
<accession>A0A5C6VBC8</accession>
<evidence type="ECO:0000313" key="10">
    <source>
        <dbReference type="EMBL" id="TXC82517.1"/>
    </source>
</evidence>
<keyword evidence="4 8" id="KW-0812">Transmembrane</keyword>
<evidence type="ECO:0000256" key="5">
    <source>
        <dbReference type="ARBA" id="ARBA00022989"/>
    </source>
</evidence>
<comment type="similarity">
    <text evidence="2">Belongs to the urea transporter family.</text>
</comment>
<dbReference type="RefSeq" id="WP_147235119.1">
    <property type="nucleotide sequence ID" value="NZ_JAZHFZ010000052.1"/>
</dbReference>
<reference evidence="10 11" key="1">
    <citation type="journal article" date="2018" name="Int. J. Syst. Evol. Microbiol.">
        <title>Paraburkholderia azotifigens sp. nov., a nitrogen-fixing bacterium isolated from paddy soil.</title>
        <authorList>
            <person name="Choi G.M."/>
            <person name="Im W.T."/>
        </authorList>
    </citation>
    <scope>NUCLEOTIDE SEQUENCE [LARGE SCALE GENOMIC DNA]</scope>
    <source>
        <strain evidence="10 11">NF 2-5-3</strain>
    </source>
</reference>
<sequence length="315" mass="31936">MSAAPHEEPLDALRTLLRSFGQIVLQRDAATGACVLAAWLVSDARLACAALTGAIAANVGAVLRGYACADTRDGLHGFNGALAALAAFTFIADDATAMAVAILAATAAAWLLGPWERLLRSRGLGVYSSPCLLVTWAWLPLVHPAPTRAAGSEAIAWLDPLRGLLAGIAQTSFACGALAGALILGGIALSSMRAACFALVGAALATSAQWLAGAGGASFDAGLLGFNGALVALAVADCGALAALAGVGVSVVLQQVAAFHGLPALTAPFVVATWTTRRLMRDTRRTRANSPDCPPEDGAAPGHREQASRAVLPER</sequence>
<comment type="caution">
    <text evidence="10">The sequence shown here is derived from an EMBL/GenBank/DDBJ whole genome shotgun (WGS) entry which is preliminary data.</text>
</comment>
<dbReference type="Gene3D" id="1.10.3430.10">
    <property type="entry name" value="Ammonium transporter AmtB like domains"/>
    <property type="match status" value="1"/>
</dbReference>
<dbReference type="InterPro" id="IPR004937">
    <property type="entry name" value="Urea_transporter"/>
</dbReference>